<organism evidence="1 2">
    <name type="scientific">Spongiibacter nanhainus</name>
    <dbReference type="NCBI Taxonomy" id="2794344"/>
    <lineage>
        <taxon>Bacteria</taxon>
        <taxon>Pseudomonadati</taxon>
        <taxon>Pseudomonadota</taxon>
        <taxon>Gammaproteobacteria</taxon>
        <taxon>Cellvibrionales</taxon>
        <taxon>Spongiibacteraceae</taxon>
        <taxon>Spongiibacter</taxon>
    </lineage>
</organism>
<protein>
    <recommendedName>
        <fullName evidence="3">D-glycerate 3-kinase</fullName>
    </recommendedName>
</protein>
<sequence>MSASAESLTTFLIQEQLPDSYREQVNNHFLPFINLLKPRIAAGRLRVLGIHGAQGSGKSTLASFLCWYLGERQGLRVAQLSLDDFYLRRSERQALAERIHPLLATRGVPGTHDVKLALRTLHRLQGLQPGESMLLPRFDKASDDRFDESEWPQISGPVDLVIFEGWCLGAGPQAESELLSPVNVLEANEDADGDWRRYANDQLAGDYQRLFAEVDYLLMLKAPSFDCVAGWRQQQERHLASRRQGKQIMSEADIVRFVQHYERLTRHCLETLPARADCVMTMAQDRSVEEVHCKEGELGHD</sequence>
<gene>
    <name evidence="1" type="ORF">I6N98_02520</name>
</gene>
<dbReference type="KEGG" id="snan:I6N98_02520"/>
<dbReference type="SUPFAM" id="SSF52540">
    <property type="entry name" value="P-loop containing nucleoside triphosphate hydrolases"/>
    <property type="match status" value="1"/>
</dbReference>
<dbReference type="Proteomes" id="UP000596063">
    <property type="component" value="Chromosome"/>
</dbReference>
<proteinExistence type="predicted"/>
<evidence type="ECO:0000313" key="2">
    <source>
        <dbReference type="Proteomes" id="UP000596063"/>
    </source>
</evidence>
<dbReference type="RefSeq" id="WP_198570251.1">
    <property type="nucleotide sequence ID" value="NZ_CP066167.1"/>
</dbReference>
<dbReference type="PANTHER" id="PTHR10285">
    <property type="entry name" value="URIDINE KINASE"/>
    <property type="match status" value="1"/>
</dbReference>
<dbReference type="AlphaFoldDB" id="A0A7T4R1Y4"/>
<evidence type="ECO:0000313" key="1">
    <source>
        <dbReference type="EMBL" id="QQD18762.1"/>
    </source>
</evidence>
<evidence type="ECO:0008006" key="3">
    <source>
        <dbReference type="Google" id="ProtNLM"/>
    </source>
</evidence>
<dbReference type="InterPro" id="IPR027417">
    <property type="entry name" value="P-loop_NTPase"/>
</dbReference>
<reference evidence="1 2" key="1">
    <citation type="submission" date="2020-12" db="EMBL/GenBank/DDBJ databases">
        <authorList>
            <person name="Shan Y."/>
        </authorList>
    </citation>
    <scope>NUCLEOTIDE SEQUENCE [LARGE SCALE GENOMIC DNA]</scope>
    <source>
        <strain evidence="2">csc3.9</strain>
    </source>
</reference>
<name>A0A7T4R1Y4_9GAMM</name>
<keyword evidence="2" id="KW-1185">Reference proteome</keyword>
<accession>A0A7T4R1Y4</accession>
<dbReference type="EMBL" id="CP066167">
    <property type="protein sequence ID" value="QQD18762.1"/>
    <property type="molecule type" value="Genomic_DNA"/>
</dbReference>
<dbReference type="Gene3D" id="3.40.50.300">
    <property type="entry name" value="P-loop containing nucleotide triphosphate hydrolases"/>
    <property type="match status" value="1"/>
</dbReference>